<dbReference type="InterPro" id="IPR012340">
    <property type="entry name" value="NA-bd_OB-fold"/>
</dbReference>
<keyword evidence="1" id="KW-0812">Transmembrane</keyword>
<dbReference type="Pfam" id="PF21530">
    <property type="entry name" value="Pif1_2B_dom"/>
    <property type="match status" value="1"/>
</dbReference>
<protein>
    <recommendedName>
        <fullName evidence="2">DNA helicase Pif1-like 2B domain-containing protein</fullName>
    </recommendedName>
</protein>
<feature type="transmembrane region" description="Helical" evidence="1">
    <location>
        <begin position="100"/>
        <end position="119"/>
    </location>
</feature>
<evidence type="ECO:0000256" key="1">
    <source>
        <dbReference type="SAM" id="Phobius"/>
    </source>
</evidence>
<evidence type="ECO:0000313" key="4">
    <source>
        <dbReference type="Proteomes" id="UP001172457"/>
    </source>
</evidence>
<comment type="caution">
    <text evidence="3">The sequence shown here is derived from an EMBL/GenBank/DDBJ whole genome shotgun (WGS) entry which is preliminary data.</text>
</comment>
<keyword evidence="1" id="KW-0472">Membrane</keyword>
<dbReference type="InterPro" id="IPR049163">
    <property type="entry name" value="Pif1-like_2B_dom"/>
</dbReference>
<evidence type="ECO:0000259" key="2">
    <source>
        <dbReference type="Pfam" id="PF21530"/>
    </source>
</evidence>
<reference evidence="3" key="1">
    <citation type="submission" date="2023-03" db="EMBL/GenBank/DDBJ databases">
        <title>Chromosome-scale reference genome and RAD-based genetic map of yellow starthistle (Centaurea solstitialis) reveal putative structural variation and QTLs associated with invader traits.</title>
        <authorList>
            <person name="Reatini B."/>
            <person name="Cang F.A."/>
            <person name="Jiang Q."/>
            <person name="Mckibben M.T.W."/>
            <person name="Barker M.S."/>
            <person name="Rieseberg L.H."/>
            <person name="Dlugosch K.M."/>
        </authorList>
    </citation>
    <scope>NUCLEOTIDE SEQUENCE</scope>
    <source>
        <strain evidence="3">CAN-66</strain>
        <tissue evidence="3">Leaf</tissue>
    </source>
</reference>
<keyword evidence="1" id="KW-1133">Transmembrane helix</keyword>
<evidence type="ECO:0000313" key="3">
    <source>
        <dbReference type="EMBL" id="KAJ9552115.1"/>
    </source>
</evidence>
<dbReference type="AlphaFoldDB" id="A0AA38TCA8"/>
<organism evidence="3 4">
    <name type="scientific">Centaurea solstitialis</name>
    <name type="common">yellow star-thistle</name>
    <dbReference type="NCBI Taxonomy" id="347529"/>
    <lineage>
        <taxon>Eukaryota</taxon>
        <taxon>Viridiplantae</taxon>
        <taxon>Streptophyta</taxon>
        <taxon>Embryophyta</taxon>
        <taxon>Tracheophyta</taxon>
        <taxon>Spermatophyta</taxon>
        <taxon>Magnoliopsida</taxon>
        <taxon>eudicotyledons</taxon>
        <taxon>Gunneridae</taxon>
        <taxon>Pentapetalae</taxon>
        <taxon>asterids</taxon>
        <taxon>campanulids</taxon>
        <taxon>Asterales</taxon>
        <taxon>Asteraceae</taxon>
        <taxon>Carduoideae</taxon>
        <taxon>Cardueae</taxon>
        <taxon>Centaureinae</taxon>
        <taxon>Centaurea</taxon>
    </lineage>
</organism>
<dbReference type="PANTHER" id="PTHR47165:SF4">
    <property type="entry name" value="OS03G0429900 PROTEIN"/>
    <property type="match status" value="1"/>
</dbReference>
<dbReference type="PANTHER" id="PTHR47165">
    <property type="entry name" value="OS03G0429900 PROTEIN"/>
    <property type="match status" value="1"/>
</dbReference>
<name>A0AA38TCA8_9ASTR</name>
<dbReference type="SUPFAM" id="SSF50249">
    <property type="entry name" value="Nucleic acid-binding proteins"/>
    <property type="match status" value="2"/>
</dbReference>
<dbReference type="Gene3D" id="2.40.50.140">
    <property type="entry name" value="Nucleic acid-binding proteins"/>
    <property type="match status" value="3"/>
</dbReference>
<gene>
    <name evidence="3" type="ORF">OSB04_016160</name>
</gene>
<proteinExistence type="predicted"/>
<sequence>MIRGESIIYKSSDEAIPFKNDGGAVELLYSIEYLNTLQFLGFPPYELELKVGTPIMLLRNVNLQGGMFNGTRMIVKKMWSRLIEAQAITGNRMGEKKANFYVSFLLFFVNILSTAIMTVNCIFDLSPTTNNKNLEGRVYRKWIVKKPRRPAPIDYCCILIDREGNAIQGNMGKSDISYFNFVLLDGAAYIISKFMCTTTSNYQQTLDIETTLRFGRYTSFENIPAGAFPKHYFHFTSYNQLGTKIQRHDTTTAQRQPTLTDYIGCLIRVGDVQTFGNAGSNVTIVRKLDIENLNGDVVELTLWDEMAKGFNKREFEVMAGPVIFVVSSCKISEYNNRVQLLGTSATHYYFNPEIPELEDLQTRFAERFNLHPPLEISKIKFEDPAKEKNRNRYPLLTLLQQNPNNYRKSCSQCPRKIEDGDEPAVCPDYGPQPNLAYRNNFKAFVSDHSGTTTFTFFTPNADVLTGHECSELVKKYNMPSPRDFPTEILSIKGRQHIFQFHFNPYSETGKVDFYFDDILDKPL</sequence>
<accession>A0AA38TCA8</accession>
<dbReference type="EMBL" id="JARYMX010000004">
    <property type="protein sequence ID" value="KAJ9552115.1"/>
    <property type="molecule type" value="Genomic_DNA"/>
</dbReference>
<keyword evidence="4" id="KW-1185">Reference proteome</keyword>
<dbReference type="CDD" id="cd04481">
    <property type="entry name" value="RPA1_DBD_B_like"/>
    <property type="match status" value="1"/>
</dbReference>
<feature type="domain" description="DNA helicase Pif1-like 2B" evidence="2">
    <location>
        <begin position="32"/>
        <end position="76"/>
    </location>
</feature>
<dbReference type="Proteomes" id="UP001172457">
    <property type="component" value="Chromosome 4"/>
</dbReference>